<evidence type="ECO:0000313" key="2">
    <source>
        <dbReference type="EMBL" id="ARO45057.1"/>
    </source>
</evidence>
<evidence type="ECO:0000256" key="1">
    <source>
        <dbReference type="SAM" id="Phobius"/>
    </source>
</evidence>
<dbReference type="EMBL" id="KX009061">
    <property type="protein sequence ID" value="ARO45057.1"/>
    <property type="molecule type" value="Genomic_DNA"/>
</dbReference>
<keyword evidence="1" id="KW-0812">Transmembrane</keyword>
<feature type="transmembrane region" description="Helical" evidence="1">
    <location>
        <begin position="52"/>
        <end position="75"/>
    </location>
</feature>
<feature type="transmembrane region" description="Helical" evidence="1">
    <location>
        <begin position="95"/>
        <end position="119"/>
    </location>
</feature>
<name>A0A2P0QFC0_PSESF</name>
<dbReference type="AlphaFoldDB" id="A0A2P0QFC0"/>
<geneLocation type="plasmid" evidence="2">
    <name>pUR_RT652</name>
</geneLocation>
<accession>A0A2P0QFC0</accession>
<proteinExistence type="predicted"/>
<evidence type="ECO:0000313" key="3">
    <source>
        <dbReference type="EMBL" id="ARO45150.1"/>
    </source>
</evidence>
<geneLocation type="plasmid" evidence="3">
    <name>pUR_B4A</name>
</geneLocation>
<keyword evidence="2" id="KW-0614">Plasmid</keyword>
<keyword evidence="1" id="KW-1133">Transmembrane helix</keyword>
<organism evidence="2">
    <name type="scientific">Pseudomonas syringae pv. actinidiae</name>
    <dbReference type="NCBI Taxonomy" id="103796"/>
    <lineage>
        <taxon>Bacteria</taxon>
        <taxon>Pseudomonadati</taxon>
        <taxon>Pseudomonadota</taxon>
        <taxon>Gammaproteobacteria</taxon>
        <taxon>Pseudomonadales</taxon>
        <taxon>Pseudomonadaceae</taxon>
        <taxon>Pseudomonas</taxon>
        <taxon>Pseudomonas syringae</taxon>
    </lineage>
</organism>
<keyword evidence="1" id="KW-0472">Membrane</keyword>
<dbReference type="EMBL" id="KX009062">
    <property type="protein sequence ID" value="ARO45150.1"/>
    <property type="molecule type" value="Genomic_DNA"/>
</dbReference>
<sequence length="160" mass="17676">MLGSIARVYVNGIEVGSLPANHYTAIVESVRKDRRLLLAYAMRVVSLVLRSIFYCAAATPVLLTIFCAFLLVFYPGSVSGMIADARSATPEELTAFLRASLVMTWFITLVVFPVALAVARPGFYSIDDPYKRAISRRIRSILEVPTEGPLYVDIIEGKIE</sequence>
<reference evidence="2" key="1">
    <citation type="submission" date="2016-03" db="EMBL/GenBank/DDBJ databases">
        <title>The evolution of Pseudomonas syringae pv. actinidiae in New Zealand.</title>
        <authorList>
            <person name="Taiaroa G."/>
            <person name="Poulter R.T.M."/>
            <person name="Lamont I."/>
            <person name="Stockwell P."/>
            <person name="Butler M.I."/>
        </authorList>
    </citation>
    <scope>NUCLEOTIDE SEQUENCE</scope>
    <source>
        <strain evidence="3">B4A</strain>
        <strain evidence="2">RT652</strain>
        <plasmid evidence="3">pUR_B4A</plasmid>
        <plasmid evidence="2">pUR_RT652</plasmid>
    </source>
</reference>
<protein>
    <submittedName>
        <fullName evidence="2">Uncharacterized protein</fullName>
    </submittedName>
</protein>